<comment type="caution">
    <text evidence="6">The sequence shown here is derived from an EMBL/GenBank/DDBJ whole genome shotgun (WGS) entry which is preliminary data.</text>
</comment>
<name>A0AAD5UN94_9FUNG</name>
<dbReference type="GO" id="GO:0000049">
    <property type="term" value="F:tRNA binding"/>
    <property type="evidence" value="ECO:0007669"/>
    <property type="project" value="UniProtKB-KW"/>
</dbReference>
<evidence type="ECO:0000313" key="6">
    <source>
        <dbReference type="EMBL" id="KAJ3261999.1"/>
    </source>
</evidence>
<dbReference type="PANTHER" id="PTHR17224">
    <property type="entry name" value="PEPTIDYL-TRNA HYDROLASE"/>
    <property type="match status" value="1"/>
</dbReference>
<evidence type="ECO:0000256" key="3">
    <source>
        <dbReference type="ARBA" id="ARBA00022801"/>
    </source>
</evidence>
<dbReference type="AlphaFoldDB" id="A0AAD5UN94"/>
<dbReference type="SUPFAM" id="SSF53178">
    <property type="entry name" value="Peptidyl-tRNA hydrolase-like"/>
    <property type="match status" value="1"/>
</dbReference>
<evidence type="ECO:0000256" key="1">
    <source>
        <dbReference type="ARBA" id="ARBA00013260"/>
    </source>
</evidence>
<dbReference type="PROSITE" id="PS01196">
    <property type="entry name" value="PEPT_TRNA_HYDROL_2"/>
    <property type="match status" value="1"/>
</dbReference>
<accession>A0AAD5UN94</accession>
<organism evidence="6 7">
    <name type="scientific">Boothiomyces macroporosus</name>
    <dbReference type="NCBI Taxonomy" id="261099"/>
    <lineage>
        <taxon>Eukaryota</taxon>
        <taxon>Fungi</taxon>
        <taxon>Fungi incertae sedis</taxon>
        <taxon>Chytridiomycota</taxon>
        <taxon>Chytridiomycota incertae sedis</taxon>
        <taxon>Chytridiomycetes</taxon>
        <taxon>Rhizophydiales</taxon>
        <taxon>Terramycetaceae</taxon>
        <taxon>Boothiomyces</taxon>
    </lineage>
</organism>
<dbReference type="GO" id="GO:0004045">
    <property type="term" value="F:peptidyl-tRNA hydrolase activity"/>
    <property type="evidence" value="ECO:0007669"/>
    <property type="project" value="UniProtKB-EC"/>
</dbReference>
<dbReference type="Proteomes" id="UP001210925">
    <property type="component" value="Unassembled WGS sequence"/>
</dbReference>
<keyword evidence="7" id="KW-1185">Reference proteome</keyword>
<dbReference type="InterPro" id="IPR036416">
    <property type="entry name" value="Pept_tRNA_hydro_sf"/>
</dbReference>
<comment type="similarity">
    <text evidence="5">Belongs to the PTH family.</text>
</comment>
<keyword evidence="3" id="KW-0378">Hydrolase</keyword>
<dbReference type="InterPro" id="IPR018171">
    <property type="entry name" value="Pept_tRNA_hydro_CS"/>
</dbReference>
<reference evidence="6" key="1">
    <citation type="submission" date="2020-05" db="EMBL/GenBank/DDBJ databases">
        <title>Phylogenomic resolution of chytrid fungi.</title>
        <authorList>
            <person name="Stajich J.E."/>
            <person name="Amses K."/>
            <person name="Simmons R."/>
            <person name="Seto K."/>
            <person name="Myers J."/>
            <person name="Bonds A."/>
            <person name="Quandt C.A."/>
            <person name="Barry K."/>
            <person name="Liu P."/>
            <person name="Grigoriev I."/>
            <person name="Longcore J.E."/>
            <person name="James T.Y."/>
        </authorList>
    </citation>
    <scope>NUCLEOTIDE SEQUENCE</scope>
    <source>
        <strain evidence="6">PLAUS21</strain>
    </source>
</reference>
<evidence type="ECO:0000256" key="5">
    <source>
        <dbReference type="ARBA" id="ARBA00038063"/>
    </source>
</evidence>
<dbReference type="Pfam" id="PF01195">
    <property type="entry name" value="Pept_tRNA_hydro"/>
    <property type="match status" value="1"/>
</dbReference>
<dbReference type="NCBIfam" id="TIGR00447">
    <property type="entry name" value="pth"/>
    <property type="match status" value="1"/>
</dbReference>
<keyword evidence="4" id="KW-0694">RNA-binding</keyword>
<dbReference type="InterPro" id="IPR001328">
    <property type="entry name" value="Pept_tRNA_hydro"/>
</dbReference>
<dbReference type="EC" id="3.1.1.29" evidence="1"/>
<sequence>MGGWVAEGIIRGMDTGDKSNWEKRVVFFKPREYMNRNGVPIAKALRHYNFNSNQLILVHDDLEKKLGKVTVKEKGSANGHNGIKSVISSLNTSDFQRIRVGIDRPTNKDQVEKYVLTVFDQNELQTIESIVFPTFHKALVQLIKQRAVDQV</sequence>
<keyword evidence="2" id="KW-0820">tRNA-binding</keyword>
<dbReference type="PANTHER" id="PTHR17224:SF1">
    <property type="entry name" value="PEPTIDYL-TRNA HYDROLASE"/>
    <property type="match status" value="1"/>
</dbReference>
<evidence type="ECO:0000256" key="4">
    <source>
        <dbReference type="ARBA" id="ARBA00022884"/>
    </source>
</evidence>
<gene>
    <name evidence="6" type="ORF">HK103_003842</name>
</gene>
<protein>
    <recommendedName>
        <fullName evidence="1">peptidyl-tRNA hydrolase</fullName>
        <ecNumber evidence="1">3.1.1.29</ecNumber>
    </recommendedName>
</protein>
<dbReference type="Gene3D" id="3.40.50.1470">
    <property type="entry name" value="Peptidyl-tRNA hydrolase"/>
    <property type="match status" value="1"/>
</dbReference>
<evidence type="ECO:0000313" key="7">
    <source>
        <dbReference type="Proteomes" id="UP001210925"/>
    </source>
</evidence>
<evidence type="ECO:0000256" key="2">
    <source>
        <dbReference type="ARBA" id="ARBA00022555"/>
    </source>
</evidence>
<dbReference type="EMBL" id="JADGKB010000003">
    <property type="protein sequence ID" value="KAJ3261999.1"/>
    <property type="molecule type" value="Genomic_DNA"/>
</dbReference>
<proteinExistence type="inferred from homology"/>